<evidence type="ECO:0000313" key="3">
    <source>
        <dbReference type="EnsemblPlants" id="PNT74304"/>
    </source>
</evidence>
<accession>A0A2K2DJ56</accession>
<dbReference type="EMBL" id="CM000880">
    <property type="protein sequence ID" value="PNT74306.1"/>
    <property type="molecule type" value="Genomic_DNA"/>
</dbReference>
<dbReference type="InterPro" id="IPR036047">
    <property type="entry name" value="F-box-like_dom_sf"/>
</dbReference>
<evidence type="ECO:0000313" key="2">
    <source>
        <dbReference type="EMBL" id="PNT74306.1"/>
    </source>
</evidence>
<dbReference type="AlphaFoldDB" id="A0A2K2DJ56"/>
<reference evidence="2 3" key="1">
    <citation type="journal article" date="2010" name="Nature">
        <title>Genome sequencing and analysis of the model grass Brachypodium distachyon.</title>
        <authorList>
            <consortium name="International Brachypodium Initiative"/>
        </authorList>
    </citation>
    <scope>NUCLEOTIDE SEQUENCE [LARGE SCALE GENOMIC DNA]</scope>
    <source>
        <strain evidence="2 3">Bd21</strain>
    </source>
</reference>
<dbReference type="EMBL" id="CM000880">
    <property type="protein sequence ID" value="PNT74305.1"/>
    <property type="molecule type" value="Genomic_DNA"/>
</dbReference>
<evidence type="ECO:0000313" key="4">
    <source>
        <dbReference type="Proteomes" id="UP000008810"/>
    </source>
</evidence>
<dbReference type="PANTHER" id="PTHR33165">
    <property type="entry name" value="F-BOX DOMAIN CONTAINING PROTEIN-LIKE-RELATED"/>
    <property type="match status" value="1"/>
</dbReference>
<reference evidence="2" key="2">
    <citation type="submission" date="2017-06" db="EMBL/GenBank/DDBJ databases">
        <title>WGS assembly of Brachypodium distachyon.</title>
        <authorList>
            <consortium name="The International Brachypodium Initiative"/>
            <person name="Lucas S."/>
            <person name="Harmon-Smith M."/>
            <person name="Lail K."/>
            <person name="Tice H."/>
            <person name="Grimwood J."/>
            <person name="Bruce D."/>
            <person name="Barry K."/>
            <person name="Shu S."/>
            <person name="Lindquist E."/>
            <person name="Wang M."/>
            <person name="Pitluck S."/>
            <person name="Vogel J.P."/>
            <person name="Garvin D.F."/>
            <person name="Mockler T.C."/>
            <person name="Schmutz J."/>
            <person name="Rokhsar D."/>
            <person name="Bevan M.W."/>
        </authorList>
    </citation>
    <scope>NUCLEOTIDE SEQUENCE</scope>
    <source>
        <strain evidence="2">Bd21</strain>
    </source>
</reference>
<reference evidence="3" key="3">
    <citation type="submission" date="2018-08" db="UniProtKB">
        <authorList>
            <consortium name="EnsemblPlants"/>
        </authorList>
    </citation>
    <scope>IDENTIFICATION</scope>
    <source>
        <strain evidence="3">cv. Bd21</strain>
    </source>
</reference>
<evidence type="ECO:0008006" key="5">
    <source>
        <dbReference type="Google" id="ProtNLM"/>
    </source>
</evidence>
<name>A0A2K2DJ56_BRADI</name>
<gene>
    <name evidence="2" type="ORF">BRADI_1g12309v3</name>
</gene>
<dbReference type="Gramene" id="PNT74305">
    <property type="protein sequence ID" value="PNT74305"/>
    <property type="gene ID" value="BRADI_1g12309v3"/>
</dbReference>
<dbReference type="EMBL" id="CM000880">
    <property type="protein sequence ID" value="PNT74304.1"/>
    <property type="molecule type" value="Genomic_DNA"/>
</dbReference>
<organism evidence="2">
    <name type="scientific">Brachypodium distachyon</name>
    <name type="common">Purple false brome</name>
    <name type="synonym">Trachynia distachya</name>
    <dbReference type="NCBI Taxonomy" id="15368"/>
    <lineage>
        <taxon>Eukaryota</taxon>
        <taxon>Viridiplantae</taxon>
        <taxon>Streptophyta</taxon>
        <taxon>Embryophyta</taxon>
        <taxon>Tracheophyta</taxon>
        <taxon>Spermatophyta</taxon>
        <taxon>Magnoliopsida</taxon>
        <taxon>Liliopsida</taxon>
        <taxon>Poales</taxon>
        <taxon>Poaceae</taxon>
        <taxon>BOP clade</taxon>
        <taxon>Pooideae</taxon>
        <taxon>Stipodae</taxon>
        <taxon>Brachypodieae</taxon>
        <taxon>Brachypodium</taxon>
    </lineage>
</organism>
<dbReference type="EnsemblPlants" id="PNT74305">
    <property type="protein sequence ID" value="PNT74305"/>
    <property type="gene ID" value="BRADI_1g12309v3"/>
</dbReference>
<dbReference type="Gramene" id="PNT74306">
    <property type="protein sequence ID" value="PNT74306"/>
    <property type="gene ID" value="BRADI_1g12309v3"/>
</dbReference>
<protein>
    <recommendedName>
        <fullName evidence="5">F-box domain-containing protein</fullName>
    </recommendedName>
</protein>
<dbReference type="EnsemblPlants" id="PNT74304">
    <property type="protein sequence ID" value="PNT74304"/>
    <property type="gene ID" value="BRADI_1g12309v3"/>
</dbReference>
<dbReference type="Gramene" id="PNT74304">
    <property type="protein sequence ID" value="PNT74304"/>
    <property type="gene ID" value="BRADI_1g12309v3"/>
</dbReference>
<sequence>MLFVSATLQEDASTSFPAGNRREPHGEGRQLGRWESLQEDLIRLVASRLLAGDFLDYVRFRAVCKVWRSAAVSPRGRGVVDPCFHPRRWMMFPEGRNRHRRKRYLHRRKESVCFFQDIPHRHG</sequence>
<dbReference type="InParanoid" id="A0A2K2DJ56"/>
<proteinExistence type="predicted"/>
<keyword evidence="4" id="KW-1185">Reference proteome</keyword>
<dbReference type="OrthoDB" id="677464at2759"/>
<dbReference type="EnsemblPlants" id="PNT74306">
    <property type="protein sequence ID" value="PNT74306"/>
    <property type="gene ID" value="BRADI_1g12309v3"/>
</dbReference>
<evidence type="ECO:0000256" key="1">
    <source>
        <dbReference type="SAM" id="MobiDB-lite"/>
    </source>
</evidence>
<feature type="region of interest" description="Disordered" evidence="1">
    <location>
        <begin position="12"/>
        <end position="31"/>
    </location>
</feature>
<dbReference type="PANTHER" id="PTHR33165:SF49">
    <property type="entry name" value="DUF295 DOMAIN-CONTAINING PROTEIN"/>
    <property type="match status" value="1"/>
</dbReference>
<dbReference type="Proteomes" id="UP000008810">
    <property type="component" value="Chromosome 1"/>
</dbReference>
<feature type="compositionally biased region" description="Basic and acidic residues" evidence="1">
    <location>
        <begin position="20"/>
        <end position="31"/>
    </location>
</feature>
<dbReference type="SUPFAM" id="SSF81383">
    <property type="entry name" value="F-box domain"/>
    <property type="match status" value="1"/>
</dbReference>
<dbReference type="Gene3D" id="1.20.1280.50">
    <property type="match status" value="1"/>
</dbReference>